<dbReference type="EMBL" id="JAUHHV010000005">
    <property type="protein sequence ID" value="KAK1422892.1"/>
    <property type="molecule type" value="Genomic_DNA"/>
</dbReference>
<feature type="region of interest" description="Disordered" evidence="1">
    <location>
        <begin position="18"/>
        <end position="43"/>
    </location>
</feature>
<dbReference type="Proteomes" id="UP001229421">
    <property type="component" value="Unassembled WGS sequence"/>
</dbReference>
<keyword evidence="3" id="KW-1185">Reference proteome</keyword>
<gene>
    <name evidence="2" type="ORF">QVD17_18181</name>
</gene>
<evidence type="ECO:0000313" key="2">
    <source>
        <dbReference type="EMBL" id="KAK1422892.1"/>
    </source>
</evidence>
<comment type="caution">
    <text evidence="2">The sequence shown here is derived from an EMBL/GenBank/DDBJ whole genome shotgun (WGS) entry which is preliminary data.</text>
</comment>
<protein>
    <submittedName>
        <fullName evidence="2">Uncharacterized protein</fullName>
    </submittedName>
</protein>
<proteinExistence type="predicted"/>
<name>A0AAD8KMA0_TARER</name>
<reference evidence="2" key="1">
    <citation type="journal article" date="2023" name="bioRxiv">
        <title>Improved chromosome-level genome assembly for marigold (Tagetes erecta).</title>
        <authorList>
            <person name="Jiang F."/>
            <person name="Yuan L."/>
            <person name="Wang S."/>
            <person name="Wang H."/>
            <person name="Xu D."/>
            <person name="Wang A."/>
            <person name="Fan W."/>
        </authorList>
    </citation>
    <scope>NUCLEOTIDE SEQUENCE</scope>
    <source>
        <strain evidence="2">WSJ</strain>
        <tissue evidence="2">Leaf</tissue>
    </source>
</reference>
<evidence type="ECO:0000256" key="1">
    <source>
        <dbReference type="SAM" id="MobiDB-lite"/>
    </source>
</evidence>
<organism evidence="2 3">
    <name type="scientific">Tagetes erecta</name>
    <name type="common">African marigold</name>
    <dbReference type="NCBI Taxonomy" id="13708"/>
    <lineage>
        <taxon>Eukaryota</taxon>
        <taxon>Viridiplantae</taxon>
        <taxon>Streptophyta</taxon>
        <taxon>Embryophyta</taxon>
        <taxon>Tracheophyta</taxon>
        <taxon>Spermatophyta</taxon>
        <taxon>Magnoliopsida</taxon>
        <taxon>eudicotyledons</taxon>
        <taxon>Gunneridae</taxon>
        <taxon>Pentapetalae</taxon>
        <taxon>asterids</taxon>
        <taxon>campanulids</taxon>
        <taxon>Asterales</taxon>
        <taxon>Asteraceae</taxon>
        <taxon>Asteroideae</taxon>
        <taxon>Heliantheae alliance</taxon>
        <taxon>Tageteae</taxon>
        <taxon>Tagetes</taxon>
    </lineage>
</organism>
<sequence>MTKQVNVKLLYDDQPLHSPIPFTASHSPSPPATTTAQPPADIHRTTTVSPLLYTATQLVTINHHFSYT</sequence>
<feature type="compositionally biased region" description="Low complexity" evidence="1">
    <location>
        <begin position="21"/>
        <end position="40"/>
    </location>
</feature>
<evidence type="ECO:0000313" key="3">
    <source>
        <dbReference type="Proteomes" id="UP001229421"/>
    </source>
</evidence>
<dbReference type="AlphaFoldDB" id="A0AAD8KMA0"/>
<accession>A0AAD8KMA0</accession>